<dbReference type="PROSITE" id="PS51471">
    <property type="entry name" value="FE2OG_OXY"/>
    <property type="match status" value="1"/>
</dbReference>
<dbReference type="InterPro" id="IPR005123">
    <property type="entry name" value="Oxoglu/Fe-dep_dioxygenase_dom"/>
</dbReference>
<reference evidence="4" key="1">
    <citation type="submission" date="2023-07" db="EMBL/GenBank/DDBJ databases">
        <title>A chromosome-level genome assembly of Lolium multiflorum.</title>
        <authorList>
            <person name="Chen Y."/>
            <person name="Copetti D."/>
            <person name="Kolliker R."/>
            <person name="Studer B."/>
        </authorList>
    </citation>
    <scope>NUCLEOTIDE SEQUENCE</scope>
    <source>
        <strain evidence="4">02402/16</strain>
        <tissue evidence="4">Leaf</tissue>
    </source>
</reference>
<protein>
    <recommendedName>
        <fullName evidence="3">Fe2OG dioxygenase domain-containing protein</fullName>
    </recommendedName>
</protein>
<dbReference type="PANTHER" id="PTHR47991">
    <property type="entry name" value="OXOGLUTARATE/IRON-DEPENDENT DIOXYGENASE"/>
    <property type="match status" value="1"/>
</dbReference>
<evidence type="ECO:0000256" key="2">
    <source>
        <dbReference type="ARBA" id="ARBA00023004"/>
    </source>
</evidence>
<evidence type="ECO:0000313" key="5">
    <source>
        <dbReference type="Proteomes" id="UP001231189"/>
    </source>
</evidence>
<name>A0AAD8R7Q9_LOLMU</name>
<dbReference type="InterPro" id="IPR027443">
    <property type="entry name" value="IPNS-like_sf"/>
</dbReference>
<dbReference type="SUPFAM" id="SSF51197">
    <property type="entry name" value="Clavaminate synthase-like"/>
    <property type="match status" value="1"/>
</dbReference>
<sequence>MAPDRLERMGCADGVVVVGNYYPPCPEPRRTLGTSRHSDPAFLTVLLQDYDMPGLQVLVGGEEEEDERRQAWADVPPVPGALVINVGDLLQLVSNGRLRSVEHRVVANGSRDGRARVSVAAFCNADLSARTAARVYGPIEELVSSSSAPPLYRSVTVPEFLSHYDGKGLDGRPALDYFRLPRA</sequence>
<keyword evidence="1" id="KW-0479">Metal-binding</keyword>
<evidence type="ECO:0000259" key="3">
    <source>
        <dbReference type="PROSITE" id="PS51471"/>
    </source>
</evidence>
<dbReference type="Gene3D" id="2.60.120.330">
    <property type="entry name" value="B-lactam Antibiotic, Isopenicillin N Synthase, Chain"/>
    <property type="match status" value="1"/>
</dbReference>
<dbReference type="Pfam" id="PF03171">
    <property type="entry name" value="2OG-FeII_Oxy"/>
    <property type="match status" value="1"/>
</dbReference>
<comment type="caution">
    <text evidence="4">The sequence shown here is derived from an EMBL/GenBank/DDBJ whole genome shotgun (WGS) entry which is preliminary data.</text>
</comment>
<evidence type="ECO:0000313" key="4">
    <source>
        <dbReference type="EMBL" id="KAK1615760.1"/>
    </source>
</evidence>
<organism evidence="4 5">
    <name type="scientific">Lolium multiflorum</name>
    <name type="common">Italian ryegrass</name>
    <name type="synonym">Lolium perenne subsp. multiflorum</name>
    <dbReference type="NCBI Taxonomy" id="4521"/>
    <lineage>
        <taxon>Eukaryota</taxon>
        <taxon>Viridiplantae</taxon>
        <taxon>Streptophyta</taxon>
        <taxon>Embryophyta</taxon>
        <taxon>Tracheophyta</taxon>
        <taxon>Spermatophyta</taxon>
        <taxon>Magnoliopsida</taxon>
        <taxon>Liliopsida</taxon>
        <taxon>Poales</taxon>
        <taxon>Poaceae</taxon>
        <taxon>BOP clade</taxon>
        <taxon>Pooideae</taxon>
        <taxon>Poodae</taxon>
        <taxon>Poeae</taxon>
        <taxon>Poeae Chloroplast Group 2 (Poeae type)</taxon>
        <taxon>Loliodinae</taxon>
        <taxon>Loliinae</taxon>
        <taxon>Lolium</taxon>
    </lineage>
</organism>
<gene>
    <name evidence="4" type="ORF">QYE76_021277</name>
</gene>
<dbReference type="GO" id="GO:0046872">
    <property type="term" value="F:metal ion binding"/>
    <property type="evidence" value="ECO:0007669"/>
    <property type="project" value="UniProtKB-KW"/>
</dbReference>
<dbReference type="InterPro" id="IPR044861">
    <property type="entry name" value="IPNS-like_FE2OG_OXY"/>
</dbReference>
<dbReference type="EMBL" id="JAUUTY010000006">
    <property type="protein sequence ID" value="KAK1615760.1"/>
    <property type="molecule type" value="Genomic_DNA"/>
</dbReference>
<accession>A0AAD8R7Q9</accession>
<dbReference type="Proteomes" id="UP001231189">
    <property type="component" value="Unassembled WGS sequence"/>
</dbReference>
<dbReference type="AlphaFoldDB" id="A0AAD8R7Q9"/>
<keyword evidence="2" id="KW-0408">Iron</keyword>
<proteinExistence type="predicted"/>
<dbReference type="InterPro" id="IPR050295">
    <property type="entry name" value="Plant_2OG-oxidoreductases"/>
</dbReference>
<feature type="domain" description="Fe2OG dioxygenase" evidence="3">
    <location>
        <begin position="11"/>
        <end position="125"/>
    </location>
</feature>
<evidence type="ECO:0000256" key="1">
    <source>
        <dbReference type="ARBA" id="ARBA00022723"/>
    </source>
</evidence>
<keyword evidence="5" id="KW-1185">Reference proteome</keyword>